<gene>
    <name evidence="2" type="ordered locus">MLP_09090</name>
</gene>
<dbReference type="SUPFAM" id="SSF53383">
    <property type="entry name" value="PLP-dependent transferases"/>
    <property type="match status" value="1"/>
</dbReference>
<keyword evidence="3" id="KW-1185">Reference proteome</keyword>
<evidence type="ECO:0000256" key="1">
    <source>
        <dbReference type="SAM" id="MobiDB-lite"/>
    </source>
</evidence>
<protein>
    <submittedName>
        <fullName evidence="2">Uncharacterized protein</fullName>
    </submittedName>
</protein>
<evidence type="ECO:0000313" key="2">
    <source>
        <dbReference type="EMBL" id="BAK33923.1"/>
    </source>
</evidence>
<proteinExistence type="predicted"/>
<organism evidence="2 3">
    <name type="scientific">Microlunatus phosphovorus (strain ATCC 700054 / DSM 10555 / JCM 9379 / NBRC 101784 / NCIMB 13414 / VKM Ac-1990 / NM-1)</name>
    <dbReference type="NCBI Taxonomy" id="1032480"/>
    <lineage>
        <taxon>Bacteria</taxon>
        <taxon>Bacillati</taxon>
        <taxon>Actinomycetota</taxon>
        <taxon>Actinomycetes</taxon>
        <taxon>Propionibacteriales</taxon>
        <taxon>Propionibacteriaceae</taxon>
        <taxon>Microlunatus</taxon>
    </lineage>
</organism>
<dbReference type="InterPro" id="IPR005814">
    <property type="entry name" value="Aminotrans_3"/>
</dbReference>
<name>F5XM44_MICPN</name>
<dbReference type="Proteomes" id="UP000007947">
    <property type="component" value="Chromosome"/>
</dbReference>
<dbReference type="GO" id="GO:0030170">
    <property type="term" value="F:pyridoxal phosphate binding"/>
    <property type="evidence" value="ECO:0007669"/>
    <property type="project" value="InterPro"/>
</dbReference>
<dbReference type="GO" id="GO:0008483">
    <property type="term" value="F:transaminase activity"/>
    <property type="evidence" value="ECO:0007669"/>
    <property type="project" value="InterPro"/>
</dbReference>
<dbReference type="eggNOG" id="COG0160">
    <property type="taxonomic scope" value="Bacteria"/>
</dbReference>
<dbReference type="HOGENOM" id="CLU_2494420_0_0_11"/>
<reference evidence="2 3" key="1">
    <citation type="submission" date="2011-05" db="EMBL/GenBank/DDBJ databases">
        <title>Whole genome sequence of Microlunatus phosphovorus NM-1.</title>
        <authorList>
            <person name="Hosoyama A."/>
            <person name="Sasaki K."/>
            <person name="Harada T."/>
            <person name="Igarashi R."/>
            <person name="Kawakoshi A."/>
            <person name="Sasagawa M."/>
            <person name="Fukada J."/>
            <person name="Nakamura S."/>
            <person name="Katano Y."/>
            <person name="Hanada S."/>
            <person name="Kamagata Y."/>
            <person name="Nakamura N."/>
            <person name="Yamazaki S."/>
            <person name="Fujita N."/>
        </authorList>
    </citation>
    <scope>NUCLEOTIDE SEQUENCE [LARGE SCALE GENOMIC DNA]</scope>
    <source>
        <strain evidence="3">ATCC 700054 / DSM 10555 / JCM 9379 / NBRC 101784 / NCIMB 13414 / VKM Ac-1990 / NM-1</strain>
    </source>
</reference>
<sequence length="86" mass="9038">MVWSCRSPSRERTTPRRHRTVHQRLAGDVGCLPLAAVTGRADLLDAVQPDGLGGTCSGSPIACAAALASMDYLTEHDLPARAPVVS</sequence>
<dbReference type="KEGG" id="mph:MLP_09090"/>
<dbReference type="InterPro" id="IPR015424">
    <property type="entry name" value="PyrdxlP-dep_Trfase"/>
</dbReference>
<dbReference type="EMBL" id="AP012204">
    <property type="protein sequence ID" value="BAK33923.1"/>
    <property type="molecule type" value="Genomic_DNA"/>
</dbReference>
<dbReference type="InterPro" id="IPR015421">
    <property type="entry name" value="PyrdxlP-dep_Trfase_major"/>
</dbReference>
<accession>F5XM44</accession>
<dbReference type="Pfam" id="PF00202">
    <property type="entry name" value="Aminotran_3"/>
    <property type="match status" value="1"/>
</dbReference>
<dbReference type="STRING" id="1032480.MLP_09090"/>
<dbReference type="Gene3D" id="3.40.640.10">
    <property type="entry name" value="Type I PLP-dependent aspartate aminotransferase-like (Major domain)"/>
    <property type="match status" value="1"/>
</dbReference>
<evidence type="ECO:0000313" key="3">
    <source>
        <dbReference type="Proteomes" id="UP000007947"/>
    </source>
</evidence>
<dbReference type="AlphaFoldDB" id="F5XM44"/>
<dbReference type="RefSeq" id="WP_013861808.1">
    <property type="nucleotide sequence ID" value="NC_015635.1"/>
</dbReference>
<feature type="region of interest" description="Disordered" evidence="1">
    <location>
        <begin position="1"/>
        <end position="21"/>
    </location>
</feature>